<evidence type="ECO:0000256" key="1">
    <source>
        <dbReference type="SAM" id="Coils"/>
    </source>
</evidence>
<keyword evidence="1" id="KW-0175">Coiled coil</keyword>
<sequence length="150" mass="17337">MSTYNINELKFLIAQKYKIPESEIDESVLSLYVLIDAMNDQAMKSMVEQKEMIEKALNDIKDLQSKNLQPISYDDPKTAFWGNFGSKGIISISIAIMVLFSFLALRGLYFDRQLVKNYQNLKDKVKVVENGYFISKEDYKINKDGILIYP</sequence>
<gene>
    <name evidence="3" type="ORF">CLV98_12342</name>
</gene>
<keyword evidence="2" id="KW-0472">Membrane</keyword>
<dbReference type="EMBL" id="QGDT01000023">
    <property type="protein sequence ID" value="PWJ53428.1"/>
    <property type="molecule type" value="Genomic_DNA"/>
</dbReference>
<name>A0A316A868_9BACT</name>
<reference evidence="3 4" key="1">
    <citation type="submission" date="2018-03" db="EMBL/GenBank/DDBJ databases">
        <title>Genomic Encyclopedia of Archaeal and Bacterial Type Strains, Phase II (KMG-II): from individual species to whole genera.</title>
        <authorList>
            <person name="Goeker M."/>
        </authorList>
    </citation>
    <scope>NUCLEOTIDE SEQUENCE [LARGE SCALE GENOMIC DNA]</scope>
    <source>
        <strain evidence="3 4">DSM 100346</strain>
    </source>
</reference>
<proteinExistence type="predicted"/>
<keyword evidence="2" id="KW-0812">Transmembrane</keyword>
<protein>
    <submittedName>
        <fullName evidence="3">Uncharacterized protein</fullName>
    </submittedName>
</protein>
<feature type="coiled-coil region" evidence="1">
    <location>
        <begin position="39"/>
        <end position="66"/>
    </location>
</feature>
<dbReference type="OrthoDB" id="954218at2"/>
<dbReference type="AlphaFoldDB" id="A0A316A868"/>
<organism evidence="3 4">
    <name type="scientific">Dyadobacter jejuensis</name>
    <dbReference type="NCBI Taxonomy" id="1082580"/>
    <lineage>
        <taxon>Bacteria</taxon>
        <taxon>Pseudomonadati</taxon>
        <taxon>Bacteroidota</taxon>
        <taxon>Cytophagia</taxon>
        <taxon>Cytophagales</taxon>
        <taxon>Spirosomataceae</taxon>
        <taxon>Dyadobacter</taxon>
    </lineage>
</organism>
<keyword evidence="4" id="KW-1185">Reference proteome</keyword>
<evidence type="ECO:0000313" key="3">
    <source>
        <dbReference type="EMBL" id="PWJ53428.1"/>
    </source>
</evidence>
<feature type="transmembrane region" description="Helical" evidence="2">
    <location>
        <begin position="89"/>
        <end position="109"/>
    </location>
</feature>
<accession>A0A316A868</accession>
<evidence type="ECO:0000256" key="2">
    <source>
        <dbReference type="SAM" id="Phobius"/>
    </source>
</evidence>
<comment type="caution">
    <text evidence="3">The sequence shown here is derived from an EMBL/GenBank/DDBJ whole genome shotgun (WGS) entry which is preliminary data.</text>
</comment>
<evidence type="ECO:0000313" key="4">
    <source>
        <dbReference type="Proteomes" id="UP000245880"/>
    </source>
</evidence>
<dbReference type="RefSeq" id="WP_109678229.1">
    <property type="nucleotide sequence ID" value="NZ_QGDT01000023.1"/>
</dbReference>
<dbReference type="Proteomes" id="UP000245880">
    <property type="component" value="Unassembled WGS sequence"/>
</dbReference>
<keyword evidence="2" id="KW-1133">Transmembrane helix</keyword>